<gene>
    <name evidence="3" type="ORF">CU098_004515</name>
</gene>
<protein>
    <submittedName>
        <fullName evidence="3">Uncharacterized protein</fullName>
    </submittedName>
</protein>
<dbReference type="EMBL" id="PJQM01007292">
    <property type="protein sequence ID" value="RCH78374.1"/>
    <property type="molecule type" value="Genomic_DNA"/>
</dbReference>
<keyword evidence="4" id="KW-1185">Reference proteome</keyword>
<feature type="compositionally biased region" description="Low complexity" evidence="2">
    <location>
        <begin position="63"/>
        <end position="90"/>
    </location>
</feature>
<dbReference type="AlphaFoldDB" id="A0A367IL14"/>
<proteinExistence type="predicted"/>
<reference evidence="3 4" key="1">
    <citation type="journal article" date="2018" name="G3 (Bethesda)">
        <title>Phylogenetic and Phylogenomic Definition of Rhizopus Species.</title>
        <authorList>
            <person name="Gryganskyi A.P."/>
            <person name="Golan J."/>
            <person name="Dolatabadi S."/>
            <person name="Mondo S."/>
            <person name="Robb S."/>
            <person name="Idnurm A."/>
            <person name="Muszewska A."/>
            <person name="Steczkiewicz K."/>
            <person name="Masonjones S."/>
            <person name="Liao H.L."/>
            <person name="Gajdeczka M.T."/>
            <person name="Anike F."/>
            <person name="Vuek A."/>
            <person name="Anishchenko I.M."/>
            <person name="Voigt K."/>
            <person name="de Hoog G.S."/>
            <person name="Smith M.E."/>
            <person name="Heitman J."/>
            <person name="Vilgalys R."/>
            <person name="Stajich J.E."/>
        </authorList>
    </citation>
    <scope>NUCLEOTIDE SEQUENCE [LARGE SCALE GENOMIC DNA]</scope>
    <source>
        <strain evidence="3 4">LSU 92-RS-03</strain>
    </source>
</reference>
<evidence type="ECO:0000313" key="4">
    <source>
        <dbReference type="Proteomes" id="UP000253551"/>
    </source>
</evidence>
<feature type="region of interest" description="Disordered" evidence="2">
    <location>
        <begin position="31"/>
        <end position="90"/>
    </location>
</feature>
<dbReference type="STRING" id="4846.A0A367IL14"/>
<feature type="coiled-coil region" evidence="1">
    <location>
        <begin position="233"/>
        <end position="294"/>
    </location>
</feature>
<dbReference type="OrthoDB" id="2281102at2759"/>
<dbReference type="Proteomes" id="UP000253551">
    <property type="component" value="Unassembled WGS sequence"/>
</dbReference>
<feature type="region of interest" description="Disordered" evidence="2">
    <location>
        <begin position="310"/>
        <end position="341"/>
    </location>
</feature>
<organism evidence="3 4">
    <name type="scientific">Rhizopus stolonifer</name>
    <name type="common">Rhizopus nigricans</name>
    <dbReference type="NCBI Taxonomy" id="4846"/>
    <lineage>
        <taxon>Eukaryota</taxon>
        <taxon>Fungi</taxon>
        <taxon>Fungi incertae sedis</taxon>
        <taxon>Mucoromycota</taxon>
        <taxon>Mucoromycotina</taxon>
        <taxon>Mucoromycetes</taxon>
        <taxon>Mucorales</taxon>
        <taxon>Mucorineae</taxon>
        <taxon>Rhizopodaceae</taxon>
        <taxon>Rhizopus</taxon>
    </lineage>
</organism>
<evidence type="ECO:0000256" key="2">
    <source>
        <dbReference type="SAM" id="MobiDB-lite"/>
    </source>
</evidence>
<keyword evidence="1" id="KW-0175">Coiled coil</keyword>
<accession>A0A367IL14</accession>
<feature type="compositionally biased region" description="Pro residues" evidence="2">
    <location>
        <begin position="328"/>
        <end position="341"/>
    </location>
</feature>
<feature type="coiled-coil region" evidence="1">
    <location>
        <begin position="137"/>
        <end position="171"/>
    </location>
</feature>
<feature type="compositionally biased region" description="Polar residues" evidence="2">
    <location>
        <begin position="313"/>
        <end position="323"/>
    </location>
</feature>
<name>A0A367IL14_RHIST</name>
<evidence type="ECO:0000256" key="1">
    <source>
        <dbReference type="SAM" id="Coils"/>
    </source>
</evidence>
<sequence length="341" mass="38661">MGIQDLVDSLNQSAGIESPLEIKKPKNNTVVISKTFPPSPATSPKAHHTPILKPVTKAPITHTPKTYTPTPKTYTPAPKTYTPAPKTYTPSTVETIQKSILDPNSPKNQTTFNVLTNEILGLYQDLLDQYNDSQQYIQKLETSEREHSVRIDSLTEQLRRASAEKSYFEQELKNSSVAPLSPAFSQEQLNKSDTFLADLVHVYERPEEEDCDRGVQITVAKYLLEIEQKRLESKSLKEIIEKQDQLIQKLEIKTRDNGDQLLLKEQVEVQQRELESKRELVIQLTNERKKLLANHKRRSSIEMLTDKIAHLNNRPSSISSNGRGSPPLTAPPRQPLPPLPY</sequence>
<comment type="caution">
    <text evidence="3">The sequence shown here is derived from an EMBL/GenBank/DDBJ whole genome shotgun (WGS) entry which is preliminary data.</text>
</comment>
<evidence type="ECO:0000313" key="3">
    <source>
        <dbReference type="EMBL" id="RCH78374.1"/>
    </source>
</evidence>